<name>A0A8B6MCH4_METTU</name>
<evidence type="ECO:0000256" key="1">
    <source>
        <dbReference type="ARBA" id="ARBA00004651"/>
    </source>
</evidence>
<dbReference type="EMBL" id="CABFMQ020000153">
    <property type="protein sequence ID" value="VTZ52644.1"/>
    <property type="molecule type" value="Genomic_DNA"/>
</dbReference>
<feature type="transmembrane region" description="Helical" evidence="6">
    <location>
        <begin position="64"/>
        <end position="85"/>
    </location>
</feature>
<evidence type="ECO:0000256" key="2">
    <source>
        <dbReference type="ARBA" id="ARBA00022475"/>
    </source>
</evidence>
<evidence type="ECO:0000256" key="5">
    <source>
        <dbReference type="ARBA" id="ARBA00023136"/>
    </source>
</evidence>
<accession>A0A8B6MCH4</accession>
<dbReference type="InterPro" id="IPR022791">
    <property type="entry name" value="L-PG_synthase/AglD"/>
</dbReference>
<evidence type="ECO:0000313" key="7">
    <source>
        <dbReference type="EMBL" id="VTZ52644.1"/>
    </source>
</evidence>
<feature type="transmembrane region" description="Helical" evidence="6">
    <location>
        <begin position="135"/>
        <end position="160"/>
    </location>
</feature>
<sequence>MPILPENPAPLAQHGLRQQWKDGGERLAGRLRRGLFRRMSGGAPLASPDFAQSVGSGMKRILDFVWPAIGLLAVGVSLFVLYQEFRGQHIGPELWRQLRAIPPSRYLLAIASTLVAYGALAWYDRIALRHLGVTHISWAFVALCSFTTYALAHNIGASVFSGGMVRYRAYHSKGLNAAQVAVLVALCSLTFGLGTILVGGLILVFEPDQLARFGGLLPDVLTNPATAFAIGAALLILVAAYLIGSIFRLKPLIIRGFRLEYPKPDIAVRQLLAAPLELLGAAGIIYFALPAAGNPGFFVVLAVFVASFSAALASNAPGGLGVFELLFLKAMPTTPQVEVLTALLVWRLFYLILPLLFSLVVVVLFERNKLKEALHHEAGHAPTEVGGAKQPGRRQADVS</sequence>
<evidence type="ECO:0000256" key="6">
    <source>
        <dbReference type="SAM" id="Phobius"/>
    </source>
</evidence>
<keyword evidence="5 6" id="KW-0472">Membrane</keyword>
<reference evidence="7 8" key="1">
    <citation type="submission" date="2019-05" db="EMBL/GenBank/DDBJ databases">
        <authorList>
            <person name="Farhan Ul Haque M."/>
        </authorList>
    </citation>
    <scope>NUCLEOTIDE SEQUENCE [LARGE SCALE GENOMIC DNA]</scope>
    <source>
        <strain evidence="7">2</strain>
    </source>
</reference>
<feature type="transmembrane region" description="Helical" evidence="6">
    <location>
        <begin position="295"/>
        <end position="328"/>
    </location>
</feature>
<feature type="transmembrane region" description="Helical" evidence="6">
    <location>
        <begin position="340"/>
        <end position="365"/>
    </location>
</feature>
<keyword evidence="2" id="KW-1003">Cell membrane</keyword>
<feature type="transmembrane region" description="Helical" evidence="6">
    <location>
        <begin position="268"/>
        <end position="289"/>
    </location>
</feature>
<organism evidence="7 8">
    <name type="scientific">Methylocella tundrae</name>
    <dbReference type="NCBI Taxonomy" id="227605"/>
    <lineage>
        <taxon>Bacteria</taxon>
        <taxon>Pseudomonadati</taxon>
        <taxon>Pseudomonadota</taxon>
        <taxon>Alphaproteobacteria</taxon>
        <taxon>Hyphomicrobiales</taxon>
        <taxon>Beijerinckiaceae</taxon>
        <taxon>Methylocella</taxon>
    </lineage>
</organism>
<dbReference type="GO" id="GO:0005886">
    <property type="term" value="C:plasma membrane"/>
    <property type="evidence" value="ECO:0007669"/>
    <property type="project" value="UniProtKB-SubCell"/>
</dbReference>
<evidence type="ECO:0000256" key="4">
    <source>
        <dbReference type="ARBA" id="ARBA00022989"/>
    </source>
</evidence>
<feature type="transmembrane region" description="Helical" evidence="6">
    <location>
        <begin position="106"/>
        <end position="123"/>
    </location>
</feature>
<keyword evidence="3 6" id="KW-0812">Transmembrane</keyword>
<evidence type="ECO:0000256" key="3">
    <source>
        <dbReference type="ARBA" id="ARBA00022692"/>
    </source>
</evidence>
<protein>
    <submittedName>
        <fullName evidence="7">Uncharacterized protein</fullName>
    </submittedName>
</protein>
<keyword evidence="4 6" id="KW-1133">Transmembrane helix</keyword>
<gene>
    <name evidence="7" type="ORF">MPC4_90119</name>
</gene>
<dbReference type="AlphaFoldDB" id="A0A8B6MCH4"/>
<comment type="subcellular location">
    <subcellularLocation>
        <location evidence="1">Cell membrane</location>
        <topology evidence="1">Multi-pass membrane protein</topology>
    </subcellularLocation>
</comment>
<evidence type="ECO:0000313" key="8">
    <source>
        <dbReference type="Proteomes" id="UP000485880"/>
    </source>
</evidence>
<proteinExistence type="predicted"/>
<comment type="caution">
    <text evidence="7">The sequence shown here is derived from an EMBL/GenBank/DDBJ whole genome shotgun (WGS) entry which is preliminary data.</text>
</comment>
<dbReference type="Proteomes" id="UP000485880">
    <property type="component" value="Unassembled WGS sequence"/>
</dbReference>
<dbReference type="Pfam" id="PF03706">
    <property type="entry name" value="LPG_synthase_TM"/>
    <property type="match status" value="1"/>
</dbReference>
<feature type="transmembrane region" description="Helical" evidence="6">
    <location>
        <begin position="180"/>
        <end position="205"/>
    </location>
</feature>
<feature type="transmembrane region" description="Helical" evidence="6">
    <location>
        <begin position="225"/>
        <end position="247"/>
    </location>
</feature>
<keyword evidence="8" id="KW-1185">Reference proteome</keyword>